<comment type="caution">
    <text evidence="1">The sequence shown here is derived from an EMBL/GenBank/DDBJ whole genome shotgun (WGS) entry which is preliminary data.</text>
</comment>
<accession>A0AA37SQE9</accession>
<dbReference type="InterPro" id="IPR011179">
    <property type="entry name" value="IPdP_isomerase"/>
</dbReference>
<sequence length="347" mass="38789">MSSNPSNVSKIDPTSKSRKLDHIEMAFESQITPQNIDPRFYYEPLLSGHPNKANDSTFRFLDKQFTFPLWVSSMTGGTAYAGIINENLAKACNEFGFGMGLGSCRGLLYDDENFNDFDVRKHIGDQALYANLGIAQVEELINNGQLNKANELVKSLQADGLIIHVNPLQEWLQPEGDVIANPPIDTIKRVLDTLDLKIIVKEVGQGMGYESLKALFKLPLEAIDFAANGGTNFAKLEMHRATEAVRESYRKIANLGHSADEMVTLSNQIIEELKTDCLCKQVIVSGGVRDFLDGYYYIERLNVPAIYGQASAFLKYAREDYEQLRQYVDAQVSGLRLAKAFLKIKES</sequence>
<dbReference type="GO" id="GO:0004452">
    <property type="term" value="F:isopentenyl-diphosphate delta-isomerase activity"/>
    <property type="evidence" value="ECO:0007669"/>
    <property type="project" value="InterPro"/>
</dbReference>
<dbReference type="Gene3D" id="3.20.20.70">
    <property type="entry name" value="Aldolase class I"/>
    <property type="match status" value="1"/>
</dbReference>
<reference evidence="1" key="1">
    <citation type="journal article" date="2014" name="Int. J. Syst. Evol. Microbiol.">
        <title>Complete genome sequence of Corynebacterium casei LMG S-19264T (=DSM 44701T), isolated from a smear-ripened cheese.</title>
        <authorList>
            <consortium name="US DOE Joint Genome Institute (JGI-PGF)"/>
            <person name="Walter F."/>
            <person name="Albersmeier A."/>
            <person name="Kalinowski J."/>
            <person name="Ruckert C."/>
        </authorList>
    </citation>
    <scope>NUCLEOTIDE SEQUENCE</scope>
    <source>
        <strain evidence="1">NBRC 108769</strain>
    </source>
</reference>
<gene>
    <name evidence="1" type="primary">fni</name>
    <name evidence="1" type="ORF">GCM10007940_24240</name>
</gene>
<dbReference type="EMBL" id="BSOH01000014">
    <property type="protein sequence ID" value="GLR17809.1"/>
    <property type="molecule type" value="Genomic_DNA"/>
</dbReference>
<dbReference type="RefSeq" id="WP_235291491.1">
    <property type="nucleotide sequence ID" value="NZ_BSOH01000014.1"/>
</dbReference>
<dbReference type="GO" id="GO:0010181">
    <property type="term" value="F:FMN binding"/>
    <property type="evidence" value="ECO:0007669"/>
    <property type="project" value="InterPro"/>
</dbReference>
<dbReference type="SUPFAM" id="SSF51395">
    <property type="entry name" value="FMN-linked oxidoreductases"/>
    <property type="match status" value="1"/>
</dbReference>
<protein>
    <submittedName>
        <fullName evidence="1">Isopentenyl-diphosphate delta-isomerase</fullName>
    </submittedName>
</protein>
<dbReference type="AlphaFoldDB" id="A0AA37SQE9"/>
<proteinExistence type="predicted"/>
<keyword evidence="2" id="KW-1185">Reference proteome</keyword>
<dbReference type="PANTHER" id="PTHR43665">
    <property type="entry name" value="ISOPENTENYL-DIPHOSPHATE DELTA-ISOMERASE"/>
    <property type="match status" value="1"/>
</dbReference>
<name>A0AA37SQE9_9BACT</name>
<dbReference type="PANTHER" id="PTHR43665:SF1">
    <property type="entry name" value="ISOPENTENYL-DIPHOSPHATE DELTA-ISOMERASE"/>
    <property type="match status" value="1"/>
</dbReference>
<dbReference type="Proteomes" id="UP001156666">
    <property type="component" value="Unassembled WGS sequence"/>
</dbReference>
<evidence type="ECO:0000313" key="2">
    <source>
        <dbReference type="Proteomes" id="UP001156666"/>
    </source>
</evidence>
<dbReference type="InterPro" id="IPR013785">
    <property type="entry name" value="Aldolase_TIM"/>
</dbReference>
<dbReference type="GO" id="GO:0008299">
    <property type="term" value="P:isoprenoid biosynthetic process"/>
    <property type="evidence" value="ECO:0007669"/>
    <property type="project" value="InterPro"/>
</dbReference>
<reference evidence="1" key="2">
    <citation type="submission" date="2023-01" db="EMBL/GenBank/DDBJ databases">
        <title>Draft genome sequence of Portibacter lacus strain NBRC 108769.</title>
        <authorList>
            <person name="Sun Q."/>
            <person name="Mori K."/>
        </authorList>
    </citation>
    <scope>NUCLEOTIDE SEQUENCE</scope>
    <source>
        <strain evidence="1">NBRC 108769</strain>
    </source>
</reference>
<evidence type="ECO:0000313" key="1">
    <source>
        <dbReference type="EMBL" id="GLR17809.1"/>
    </source>
</evidence>
<organism evidence="1 2">
    <name type="scientific">Portibacter lacus</name>
    <dbReference type="NCBI Taxonomy" id="1099794"/>
    <lineage>
        <taxon>Bacteria</taxon>
        <taxon>Pseudomonadati</taxon>
        <taxon>Bacteroidota</taxon>
        <taxon>Saprospiria</taxon>
        <taxon>Saprospirales</taxon>
        <taxon>Haliscomenobacteraceae</taxon>
        <taxon>Portibacter</taxon>
    </lineage>
</organism>